<sequence>MTAEETEDQAGPVKMARLETRNDTASSSTFQRQQPLFGCSPDTRFPSLHRALCSPVFLVYTSSTQASGP</sequence>
<protein>
    <submittedName>
        <fullName evidence="1">Uncharacterized protein</fullName>
    </submittedName>
</protein>
<dbReference type="Proteomes" id="UP000827872">
    <property type="component" value="Linkage Group LG04"/>
</dbReference>
<evidence type="ECO:0000313" key="1">
    <source>
        <dbReference type="EMBL" id="KAH8006035.1"/>
    </source>
</evidence>
<dbReference type="EMBL" id="CM037617">
    <property type="protein sequence ID" value="KAH8006035.1"/>
    <property type="molecule type" value="Genomic_DNA"/>
</dbReference>
<comment type="caution">
    <text evidence="1">The sequence shown here is derived from an EMBL/GenBank/DDBJ whole genome shotgun (WGS) entry which is preliminary data.</text>
</comment>
<gene>
    <name evidence="1" type="ORF">K3G42_031811</name>
</gene>
<evidence type="ECO:0000313" key="2">
    <source>
        <dbReference type="Proteomes" id="UP000827872"/>
    </source>
</evidence>
<keyword evidence="2" id="KW-1185">Reference proteome</keyword>
<proteinExistence type="predicted"/>
<name>A0ACB8FLC2_9SAUR</name>
<reference evidence="1" key="1">
    <citation type="submission" date="2021-08" db="EMBL/GenBank/DDBJ databases">
        <title>The first chromosome-level gecko genome reveals the dynamic sex chromosomes of Neotropical dwarf geckos (Sphaerodactylidae: Sphaerodactylus).</title>
        <authorList>
            <person name="Pinto B.J."/>
            <person name="Keating S.E."/>
            <person name="Gamble T."/>
        </authorList>
    </citation>
    <scope>NUCLEOTIDE SEQUENCE</scope>
    <source>
        <strain evidence="1">TG3544</strain>
    </source>
</reference>
<organism evidence="1 2">
    <name type="scientific">Sphaerodactylus townsendi</name>
    <dbReference type="NCBI Taxonomy" id="933632"/>
    <lineage>
        <taxon>Eukaryota</taxon>
        <taxon>Metazoa</taxon>
        <taxon>Chordata</taxon>
        <taxon>Craniata</taxon>
        <taxon>Vertebrata</taxon>
        <taxon>Euteleostomi</taxon>
        <taxon>Lepidosauria</taxon>
        <taxon>Squamata</taxon>
        <taxon>Bifurcata</taxon>
        <taxon>Gekkota</taxon>
        <taxon>Sphaerodactylidae</taxon>
        <taxon>Sphaerodactylus</taxon>
    </lineage>
</organism>
<accession>A0ACB8FLC2</accession>